<dbReference type="InterPro" id="IPR036514">
    <property type="entry name" value="SGNH_hydro_sf"/>
</dbReference>
<dbReference type="CDD" id="cd01846">
    <property type="entry name" value="fatty_acyltransferase_like"/>
    <property type="match status" value="1"/>
</dbReference>
<dbReference type="SUPFAM" id="SSF52266">
    <property type="entry name" value="SGNH hydrolase"/>
    <property type="match status" value="1"/>
</dbReference>
<feature type="signal peptide" evidence="2">
    <location>
        <begin position="1"/>
        <end position="27"/>
    </location>
</feature>
<dbReference type="InterPro" id="IPR001087">
    <property type="entry name" value="GDSL"/>
</dbReference>
<dbReference type="PANTHER" id="PTHR45648">
    <property type="entry name" value="GDSL LIPASE/ACYLHYDROLASE FAMILY PROTEIN (AFU_ORTHOLOGUE AFUA_4G14700)"/>
    <property type="match status" value="1"/>
</dbReference>
<evidence type="ECO:0000313" key="4">
    <source>
        <dbReference type="Proteomes" id="UP000186868"/>
    </source>
</evidence>
<dbReference type="OrthoDB" id="5292073at2"/>
<gene>
    <name evidence="3" type="ORF">NIES593_18320</name>
</gene>
<keyword evidence="2" id="KW-0732">Signal</keyword>
<organism evidence="3 4">
    <name type="scientific">Hydrococcus rivularis NIES-593</name>
    <dbReference type="NCBI Taxonomy" id="1921803"/>
    <lineage>
        <taxon>Bacteria</taxon>
        <taxon>Bacillati</taxon>
        <taxon>Cyanobacteriota</taxon>
        <taxon>Cyanophyceae</taxon>
        <taxon>Pleurocapsales</taxon>
        <taxon>Hydrococcaceae</taxon>
        <taxon>Hydrococcus</taxon>
    </lineage>
</organism>
<accession>A0A1U7HAT1</accession>
<dbReference type="AlphaFoldDB" id="A0A1U7HAT1"/>
<proteinExistence type="predicted"/>
<keyword evidence="1" id="KW-0378">Hydrolase</keyword>
<feature type="chain" id="PRO_5010522098" description="GDSL family lipase" evidence="2">
    <location>
        <begin position="28"/>
        <end position="358"/>
    </location>
</feature>
<evidence type="ECO:0000313" key="3">
    <source>
        <dbReference type="EMBL" id="OKH20635.1"/>
    </source>
</evidence>
<dbReference type="STRING" id="1921803.NIES593_18320"/>
<name>A0A1U7HAT1_9CYAN</name>
<dbReference type="RefSeq" id="WP_073600953.1">
    <property type="nucleotide sequence ID" value="NZ_MRCB01000028.1"/>
</dbReference>
<dbReference type="Proteomes" id="UP000186868">
    <property type="component" value="Unassembled WGS sequence"/>
</dbReference>
<dbReference type="GO" id="GO:0016788">
    <property type="term" value="F:hydrolase activity, acting on ester bonds"/>
    <property type="evidence" value="ECO:0007669"/>
    <property type="project" value="InterPro"/>
</dbReference>
<evidence type="ECO:0000256" key="1">
    <source>
        <dbReference type="ARBA" id="ARBA00022801"/>
    </source>
</evidence>
<keyword evidence="4" id="KW-1185">Reference proteome</keyword>
<sequence length="358" mass="38116">MKFNCNLKTVGRVAIALTTLSALPVGAAVPHYDSLFIFGDSLSDPGNFYNLSGSEFPPQPFYFQGRASNGPIWVEYLADDLGFNPAPITKLPPNSGIPADGINFAFIGATTGSANIAPPPFPGMATQVDTFLNLLNGRTADENGLYILWGGANDYLGGLTTNPQEPVNNLSAAIATLAHAGARNIVALNLPNLGKTPLARAQGSVVAEQLDLLTQAHNDLLAQSLDRLSRSFPQTNIISVDFNGLFAWIASDPGSFGYKNITDNCTGINFPTVDSDNLPGWLACSSALANDPKAFLYYDNQHPTTATHRLIADTVRQRVTQTVPEPTALSAMALLGLCFLGGAVKKYASHRRCKLPHA</sequence>
<reference evidence="3 4" key="1">
    <citation type="submission" date="2016-11" db="EMBL/GenBank/DDBJ databases">
        <title>Draft Genome Sequences of Nine Cyanobacterial Strains from Diverse Habitats.</title>
        <authorList>
            <person name="Zhu T."/>
            <person name="Hou S."/>
            <person name="Lu X."/>
            <person name="Hess W.R."/>
        </authorList>
    </citation>
    <scope>NUCLEOTIDE SEQUENCE [LARGE SCALE GENOMIC DNA]</scope>
    <source>
        <strain evidence="3 4">NIES-593</strain>
    </source>
</reference>
<protein>
    <recommendedName>
        <fullName evidence="5">GDSL family lipase</fullName>
    </recommendedName>
</protein>
<evidence type="ECO:0000256" key="2">
    <source>
        <dbReference type="SAM" id="SignalP"/>
    </source>
</evidence>
<dbReference type="Gene3D" id="3.40.50.1110">
    <property type="entry name" value="SGNH hydrolase"/>
    <property type="match status" value="1"/>
</dbReference>
<comment type="caution">
    <text evidence="3">The sequence shown here is derived from an EMBL/GenBank/DDBJ whole genome shotgun (WGS) entry which is preliminary data.</text>
</comment>
<evidence type="ECO:0008006" key="5">
    <source>
        <dbReference type="Google" id="ProtNLM"/>
    </source>
</evidence>
<dbReference type="InterPro" id="IPR051058">
    <property type="entry name" value="GDSL_Est/Lipase"/>
</dbReference>
<dbReference type="Pfam" id="PF00657">
    <property type="entry name" value="Lipase_GDSL"/>
    <property type="match status" value="1"/>
</dbReference>
<dbReference type="EMBL" id="MRCB01000028">
    <property type="protein sequence ID" value="OKH20635.1"/>
    <property type="molecule type" value="Genomic_DNA"/>
</dbReference>
<dbReference type="PANTHER" id="PTHR45648:SF22">
    <property type="entry name" value="GDSL LIPASE_ACYLHYDROLASE FAMILY PROTEIN (AFU_ORTHOLOGUE AFUA_4G14700)"/>
    <property type="match status" value="1"/>
</dbReference>